<proteinExistence type="predicted"/>
<reference evidence="2" key="1">
    <citation type="submission" date="2023-05" db="EMBL/GenBank/DDBJ databases">
        <title>Nepenthes gracilis genome sequencing.</title>
        <authorList>
            <person name="Fukushima K."/>
        </authorList>
    </citation>
    <scope>NUCLEOTIDE SEQUENCE</scope>
    <source>
        <strain evidence="2">SING2019-196</strain>
    </source>
</reference>
<keyword evidence="3" id="KW-1185">Reference proteome</keyword>
<dbReference type="Proteomes" id="UP001279734">
    <property type="component" value="Unassembled WGS sequence"/>
</dbReference>
<evidence type="ECO:0000313" key="2">
    <source>
        <dbReference type="EMBL" id="GMH30707.1"/>
    </source>
</evidence>
<accession>A0AAD3TL26</accession>
<evidence type="ECO:0000256" key="1">
    <source>
        <dbReference type="SAM" id="MobiDB-lite"/>
    </source>
</evidence>
<dbReference type="AlphaFoldDB" id="A0AAD3TL26"/>
<gene>
    <name evidence="2" type="ORF">Nepgr_032550</name>
</gene>
<sequence>MENCRGPAGRPSSMPGGVALQLGAVVSEAMWLKPIEILSKSKDICIDYDRCGVFEDWLLIAFSWSVIKDTVTSIKLFGYALAFLAVSYHNNTKLQDMRAKELQKKSAQDEEDGRRLEERDEDGMGRKNDEQS</sequence>
<dbReference type="EMBL" id="BSYO01000038">
    <property type="protein sequence ID" value="GMH30707.1"/>
    <property type="molecule type" value="Genomic_DNA"/>
</dbReference>
<evidence type="ECO:0000313" key="3">
    <source>
        <dbReference type="Proteomes" id="UP001279734"/>
    </source>
</evidence>
<name>A0AAD3TL26_NEPGR</name>
<organism evidence="2 3">
    <name type="scientific">Nepenthes gracilis</name>
    <name type="common">Slender pitcher plant</name>
    <dbReference type="NCBI Taxonomy" id="150966"/>
    <lineage>
        <taxon>Eukaryota</taxon>
        <taxon>Viridiplantae</taxon>
        <taxon>Streptophyta</taxon>
        <taxon>Embryophyta</taxon>
        <taxon>Tracheophyta</taxon>
        <taxon>Spermatophyta</taxon>
        <taxon>Magnoliopsida</taxon>
        <taxon>eudicotyledons</taxon>
        <taxon>Gunneridae</taxon>
        <taxon>Pentapetalae</taxon>
        <taxon>Caryophyllales</taxon>
        <taxon>Nepenthaceae</taxon>
        <taxon>Nepenthes</taxon>
    </lineage>
</organism>
<feature type="region of interest" description="Disordered" evidence="1">
    <location>
        <begin position="99"/>
        <end position="132"/>
    </location>
</feature>
<comment type="caution">
    <text evidence="2">The sequence shown here is derived from an EMBL/GenBank/DDBJ whole genome shotgun (WGS) entry which is preliminary data.</text>
</comment>
<protein>
    <submittedName>
        <fullName evidence="2">Uncharacterized protein</fullName>
    </submittedName>
</protein>